<dbReference type="Gene3D" id="2.60.40.10">
    <property type="entry name" value="Immunoglobulins"/>
    <property type="match status" value="2"/>
</dbReference>
<keyword evidence="6" id="KW-1185">Reference proteome</keyword>
<dbReference type="GO" id="GO:0007166">
    <property type="term" value="P:cell surface receptor signaling pathway"/>
    <property type="evidence" value="ECO:0007669"/>
    <property type="project" value="TreeGrafter"/>
</dbReference>
<evidence type="ECO:0000256" key="2">
    <source>
        <dbReference type="ARBA" id="ARBA00023157"/>
    </source>
</evidence>
<dbReference type="Pfam" id="PF13927">
    <property type="entry name" value="Ig_3"/>
    <property type="match status" value="1"/>
</dbReference>
<dbReference type="SUPFAM" id="SSF48726">
    <property type="entry name" value="Immunoglobulin"/>
    <property type="match status" value="2"/>
</dbReference>
<organism evidence="5 6">
    <name type="scientific">Amphiprion ocellaris</name>
    <name type="common">Clown anemonefish</name>
    <dbReference type="NCBI Taxonomy" id="80972"/>
    <lineage>
        <taxon>Eukaryota</taxon>
        <taxon>Metazoa</taxon>
        <taxon>Chordata</taxon>
        <taxon>Craniata</taxon>
        <taxon>Vertebrata</taxon>
        <taxon>Euteleostomi</taxon>
        <taxon>Actinopterygii</taxon>
        <taxon>Neopterygii</taxon>
        <taxon>Teleostei</taxon>
        <taxon>Neoteleostei</taxon>
        <taxon>Acanthomorphata</taxon>
        <taxon>Ovalentaria</taxon>
        <taxon>Pomacentridae</taxon>
        <taxon>Amphiprion</taxon>
    </lineage>
</organism>
<dbReference type="InterPro" id="IPR003599">
    <property type="entry name" value="Ig_sub"/>
</dbReference>
<proteinExistence type="predicted"/>
<dbReference type="InterPro" id="IPR036179">
    <property type="entry name" value="Ig-like_dom_sf"/>
</dbReference>
<dbReference type="PANTHER" id="PTHR11481:SF64">
    <property type="entry name" value="FC RECEPTOR-LIKE PROTEIN 4"/>
    <property type="match status" value="1"/>
</dbReference>
<dbReference type="SMART" id="SM00408">
    <property type="entry name" value="IGc2"/>
    <property type="match status" value="2"/>
</dbReference>
<evidence type="ECO:0000259" key="4">
    <source>
        <dbReference type="PROSITE" id="PS50835"/>
    </source>
</evidence>
<feature type="domain" description="Ig-like" evidence="4">
    <location>
        <begin position="172"/>
        <end position="247"/>
    </location>
</feature>
<evidence type="ECO:0000313" key="6">
    <source>
        <dbReference type="Proteomes" id="UP001501940"/>
    </source>
</evidence>
<evidence type="ECO:0000313" key="5">
    <source>
        <dbReference type="Ensembl" id="ENSAOCP00000048995.1"/>
    </source>
</evidence>
<evidence type="ECO:0000256" key="3">
    <source>
        <dbReference type="SAM" id="Phobius"/>
    </source>
</evidence>
<dbReference type="Ensembl" id="ENSAOCT00000055849.1">
    <property type="protein sequence ID" value="ENSAOCP00000048995.1"/>
    <property type="gene ID" value="ENSAOCG00000025660.1"/>
</dbReference>
<keyword evidence="1" id="KW-0732">Signal</keyword>
<dbReference type="InterPro" id="IPR007110">
    <property type="entry name" value="Ig-like_dom"/>
</dbReference>
<name>A0AAQ5YBM7_AMPOC</name>
<keyword evidence="3" id="KW-0812">Transmembrane</keyword>
<dbReference type="SMART" id="SM00409">
    <property type="entry name" value="IG"/>
    <property type="match status" value="2"/>
</dbReference>
<dbReference type="PANTHER" id="PTHR11481">
    <property type="entry name" value="IMMUNOGLOBULIN FC RECEPTOR"/>
    <property type="match status" value="1"/>
</dbReference>
<reference evidence="5 6" key="1">
    <citation type="submission" date="2022-01" db="EMBL/GenBank/DDBJ databases">
        <title>A chromosome-scale genome assembly of the false clownfish, Amphiprion ocellaris.</title>
        <authorList>
            <person name="Ryu T."/>
        </authorList>
    </citation>
    <scope>NUCLEOTIDE SEQUENCE [LARGE SCALE GENOMIC DNA]</scope>
</reference>
<dbReference type="GeneTree" id="ENSGT00940000163711"/>
<sequence>MRLCSYRGWCFPAGHPGSVAGALGAKQEDFLCEDGSHIYIRGNKHQAAMTPSLREEVQTSDSRGVSCCWDRMQVTPLCLMLSCLRVTPDKTQFFRYDSVTLKCEDQSNSTGWKIKRRTLDGGIRLCSSGWGYTSTGSTCVIGNTYPSDSGLYWCESVTGQHSNIVNITITDRSVVLESPVLPVTEGAAMTLRCKGEANSSYRVFDFYKDGRNIRSGSTGEMTIDSVSRSDEGLYKCSASGGPESAVSWLAVEVPPSTSSAAPPAASSSISVFRIMCHLVVGTPYLLSTILLGLIYRDRKKATQTVKERRGSNDVIMEIVV</sequence>
<protein>
    <recommendedName>
        <fullName evidence="4">Ig-like domain-containing protein</fullName>
    </recommendedName>
</protein>
<dbReference type="InterPro" id="IPR013783">
    <property type="entry name" value="Ig-like_fold"/>
</dbReference>
<dbReference type="GO" id="GO:0004888">
    <property type="term" value="F:transmembrane signaling receptor activity"/>
    <property type="evidence" value="ECO:0007669"/>
    <property type="project" value="TreeGrafter"/>
</dbReference>
<dbReference type="PROSITE" id="PS50835">
    <property type="entry name" value="IG_LIKE"/>
    <property type="match status" value="1"/>
</dbReference>
<keyword evidence="2" id="KW-1015">Disulfide bond</keyword>
<dbReference type="GO" id="GO:0006955">
    <property type="term" value="P:immune response"/>
    <property type="evidence" value="ECO:0007669"/>
    <property type="project" value="TreeGrafter"/>
</dbReference>
<reference evidence="5" key="3">
    <citation type="submission" date="2025-09" db="UniProtKB">
        <authorList>
            <consortium name="Ensembl"/>
        </authorList>
    </citation>
    <scope>IDENTIFICATION</scope>
</reference>
<evidence type="ECO:0000256" key="1">
    <source>
        <dbReference type="ARBA" id="ARBA00022729"/>
    </source>
</evidence>
<keyword evidence="3" id="KW-0472">Membrane</keyword>
<dbReference type="GO" id="GO:0009897">
    <property type="term" value="C:external side of plasma membrane"/>
    <property type="evidence" value="ECO:0007669"/>
    <property type="project" value="TreeGrafter"/>
</dbReference>
<keyword evidence="3" id="KW-1133">Transmembrane helix</keyword>
<accession>A0AAQ5YBM7</accession>
<dbReference type="InterPro" id="IPR003598">
    <property type="entry name" value="Ig_sub2"/>
</dbReference>
<dbReference type="Proteomes" id="UP001501940">
    <property type="component" value="Chromosome 23"/>
</dbReference>
<reference evidence="5" key="2">
    <citation type="submission" date="2025-08" db="UniProtKB">
        <authorList>
            <consortium name="Ensembl"/>
        </authorList>
    </citation>
    <scope>IDENTIFICATION</scope>
</reference>
<dbReference type="InterPro" id="IPR050488">
    <property type="entry name" value="Ig_Fc_receptor"/>
</dbReference>
<feature type="transmembrane region" description="Helical" evidence="3">
    <location>
        <begin position="271"/>
        <end position="295"/>
    </location>
</feature>
<dbReference type="AlphaFoldDB" id="A0AAQ5YBM7"/>